<sequence length="542" mass="56394">MPVWPTVGRADDQRLAQALRRADTQAPAILFDAYAERLNDYACSLLSDRDGAAEAVHDALVTAQGCAHQLGDPGHLRPWLYALVRFQCVARTSGGAQNGQGPKGGQGTTPLPVVEGHDDPRERELAALVQEALAELGGQEREILELALRHGLSTGEVGAVLGLTSRQVTARLDRARTHLENTAAAVVLARVGRAHCPDLSAMVDSWEGPLPPMLRRRLSGHIARCEVCAEQRDRHVSAGRLLDLVPVVFPPLSLRRRVVETCVNPELDGARTAIVEASDRFGRDGFPVVPEHRAAPSAAARKPTRRRRRGGRGVPAAVAAACVLAATAGVILVTGQDLGSGPAGRAEAAPGPEPAATTFAPDPETSGPDVLPSGESPEPDPTPPPDPTESGTPASASQPPRAPATRRPAAQRSRTSRAPAVQPPAGRLIVSCPPDVDQGAGQIRLTARTAAVAWSASASGGLTVHPRQGRLKAGASGVIWVTVSDPSEGGSGQVSFRSAAGGSSCPFVWETPEPPESEPPTDPPPTPSESPSPDPGSETATP</sequence>
<dbReference type="Proteomes" id="UP000616724">
    <property type="component" value="Unassembled WGS sequence"/>
</dbReference>
<feature type="compositionally biased region" description="Low complexity" evidence="6">
    <location>
        <begin position="388"/>
        <end position="420"/>
    </location>
</feature>
<dbReference type="PANTHER" id="PTHR43133:SF8">
    <property type="entry name" value="RNA POLYMERASE SIGMA FACTOR HI_1459-RELATED"/>
    <property type="match status" value="1"/>
</dbReference>
<evidence type="ECO:0000259" key="7">
    <source>
        <dbReference type="Pfam" id="PF08281"/>
    </source>
</evidence>
<organism evidence="8 9">
    <name type="scientific">Planobispora longispora</name>
    <dbReference type="NCBI Taxonomy" id="28887"/>
    <lineage>
        <taxon>Bacteria</taxon>
        <taxon>Bacillati</taxon>
        <taxon>Actinomycetota</taxon>
        <taxon>Actinomycetes</taxon>
        <taxon>Streptosporangiales</taxon>
        <taxon>Streptosporangiaceae</taxon>
        <taxon>Planobispora</taxon>
    </lineage>
</organism>
<evidence type="ECO:0000256" key="6">
    <source>
        <dbReference type="SAM" id="MobiDB-lite"/>
    </source>
</evidence>
<evidence type="ECO:0000256" key="5">
    <source>
        <dbReference type="ARBA" id="ARBA00023163"/>
    </source>
</evidence>
<feature type="compositionally biased region" description="Basic residues" evidence="6">
    <location>
        <begin position="302"/>
        <end position="311"/>
    </location>
</feature>
<dbReference type="GO" id="GO:0003677">
    <property type="term" value="F:DNA binding"/>
    <property type="evidence" value="ECO:0007669"/>
    <property type="project" value="UniProtKB-KW"/>
</dbReference>
<keyword evidence="4" id="KW-0238">DNA-binding</keyword>
<dbReference type="EMBL" id="BOOH01000036">
    <property type="protein sequence ID" value="GIH77906.1"/>
    <property type="molecule type" value="Genomic_DNA"/>
</dbReference>
<feature type="region of interest" description="Disordered" evidence="6">
    <location>
        <begin position="485"/>
        <end position="542"/>
    </location>
</feature>
<feature type="region of interest" description="Disordered" evidence="6">
    <location>
        <begin position="339"/>
        <end position="434"/>
    </location>
</feature>
<feature type="compositionally biased region" description="Low complexity" evidence="6">
    <location>
        <begin position="343"/>
        <end position="361"/>
    </location>
</feature>
<dbReference type="InterPro" id="IPR039425">
    <property type="entry name" value="RNA_pol_sigma-70-like"/>
</dbReference>
<feature type="domain" description="RNA polymerase sigma factor 70 region 4 type 2" evidence="7">
    <location>
        <begin position="128"/>
        <end position="179"/>
    </location>
</feature>
<comment type="caution">
    <text evidence="8">The sequence shown here is derived from an EMBL/GenBank/DDBJ whole genome shotgun (WGS) entry which is preliminary data.</text>
</comment>
<dbReference type="GO" id="GO:0006352">
    <property type="term" value="P:DNA-templated transcription initiation"/>
    <property type="evidence" value="ECO:0007669"/>
    <property type="project" value="InterPro"/>
</dbReference>
<gene>
    <name evidence="8" type="ORF">Plo01_43350</name>
</gene>
<evidence type="ECO:0000313" key="9">
    <source>
        <dbReference type="Proteomes" id="UP000616724"/>
    </source>
</evidence>
<dbReference type="PANTHER" id="PTHR43133">
    <property type="entry name" value="RNA POLYMERASE ECF-TYPE SIGMA FACTO"/>
    <property type="match status" value="1"/>
</dbReference>
<comment type="similarity">
    <text evidence="1">Belongs to the sigma-70 factor family. ECF subfamily.</text>
</comment>
<dbReference type="SUPFAM" id="SSF88946">
    <property type="entry name" value="Sigma2 domain of RNA polymerase sigma factors"/>
    <property type="match status" value="1"/>
</dbReference>
<feature type="compositionally biased region" description="Pro residues" evidence="6">
    <location>
        <begin position="512"/>
        <end position="534"/>
    </location>
</feature>
<accession>A0A8J3RK02</accession>
<dbReference type="CDD" id="cd06171">
    <property type="entry name" value="Sigma70_r4"/>
    <property type="match status" value="1"/>
</dbReference>
<name>A0A8J3RK02_9ACTN</name>
<dbReference type="Gene3D" id="1.10.10.10">
    <property type="entry name" value="Winged helix-like DNA-binding domain superfamily/Winged helix DNA-binding domain"/>
    <property type="match status" value="1"/>
</dbReference>
<feature type="region of interest" description="Disordered" evidence="6">
    <location>
        <begin position="286"/>
        <end position="313"/>
    </location>
</feature>
<evidence type="ECO:0000256" key="1">
    <source>
        <dbReference type="ARBA" id="ARBA00010641"/>
    </source>
</evidence>
<keyword evidence="2" id="KW-0805">Transcription regulation</keyword>
<proteinExistence type="inferred from homology"/>
<reference evidence="8 9" key="1">
    <citation type="submission" date="2021-01" db="EMBL/GenBank/DDBJ databases">
        <title>Whole genome shotgun sequence of Planobispora longispora NBRC 13918.</title>
        <authorList>
            <person name="Komaki H."/>
            <person name="Tamura T."/>
        </authorList>
    </citation>
    <scope>NUCLEOTIDE SEQUENCE [LARGE SCALE GENOMIC DNA]</scope>
    <source>
        <strain evidence="8 9">NBRC 13918</strain>
    </source>
</reference>
<dbReference type="InterPro" id="IPR013324">
    <property type="entry name" value="RNA_pol_sigma_r3/r4-like"/>
</dbReference>
<keyword evidence="3" id="KW-0731">Sigma factor</keyword>
<dbReference type="Gene3D" id="1.10.1740.10">
    <property type="match status" value="1"/>
</dbReference>
<dbReference type="SUPFAM" id="SSF88659">
    <property type="entry name" value="Sigma3 and sigma4 domains of RNA polymerase sigma factors"/>
    <property type="match status" value="1"/>
</dbReference>
<protein>
    <recommendedName>
        <fullName evidence="7">RNA polymerase sigma factor 70 region 4 type 2 domain-containing protein</fullName>
    </recommendedName>
</protein>
<evidence type="ECO:0000256" key="2">
    <source>
        <dbReference type="ARBA" id="ARBA00023015"/>
    </source>
</evidence>
<evidence type="ECO:0000256" key="4">
    <source>
        <dbReference type="ARBA" id="ARBA00023125"/>
    </source>
</evidence>
<evidence type="ECO:0000256" key="3">
    <source>
        <dbReference type="ARBA" id="ARBA00023082"/>
    </source>
</evidence>
<dbReference type="InterPro" id="IPR013325">
    <property type="entry name" value="RNA_pol_sigma_r2"/>
</dbReference>
<dbReference type="RefSeq" id="WP_203892454.1">
    <property type="nucleotide sequence ID" value="NZ_BOOH01000036.1"/>
</dbReference>
<dbReference type="InterPro" id="IPR036388">
    <property type="entry name" value="WH-like_DNA-bd_sf"/>
</dbReference>
<keyword evidence="5" id="KW-0804">Transcription</keyword>
<evidence type="ECO:0000313" key="8">
    <source>
        <dbReference type="EMBL" id="GIH77906.1"/>
    </source>
</evidence>
<dbReference type="GO" id="GO:0016987">
    <property type="term" value="F:sigma factor activity"/>
    <property type="evidence" value="ECO:0007669"/>
    <property type="project" value="UniProtKB-KW"/>
</dbReference>
<dbReference type="Pfam" id="PF08281">
    <property type="entry name" value="Sigma70_r4_2"/>
    <property type="match status" value="1"/>
</dbReference>
<dbReference type="InterPro" id="IPR013249">
    <property type="entry name" value="RNA_pol_sigma70_r4_t2"/>
</dbReference>
<dbReference type="AlphaFoldDB" id="A0A8J3RK02"/>
<keyword evidence="9" id="KW-1185">Reference proteome</keyword>